<evidence type="ECO:0000256" key="3">
    <source>
        <dbReference type="ARBA" id="ARBA00023082"/>
    </source>
</evidence>
<dbReference type="InterPro" id="IPR013249">
    <property type="entry name" value="RNA_pol_sigma70_r4_t2"/>
</dbReference>
<sequence length="170" mass="19055">MRDGFEALYRAQYAAVHRFATRRLSGPGVDDIVASTFELAWRKLPDDHPQPVGWLIRTAGNLVKAELRRQARERRALRDADLRGASDEDRSALDTLDRLLGQLPSAQREILQLAYWDGLTAAQIAVVLGCSEQAAWKRISRAKATLRAAWPTDPPSDREEAETYASERDG</sequence>
<dbReference type="CDD" id="cd06171">
    <property type="entry name" value="Sigma70_r4"/>
    <property type="match status" value="1"/>
</dbReference>
<keyword evidence="10" id="KW-1185">Reference proteome</keyword>
<evidence type="ECO:0000256" key="5">
    <source>
        <dbReference type="ARBA" id="ARBA00023163"/>
    </source>
</evidence>
<dbReference type="Pfam" id="PF04542">
    <property type="entry name" value="Sigma70_r2"/>
    <property type="match status" value="1"/>
</dbReference>
<dbReference type="InterPro" id="IPR036388">
    <property type="entry name" value="WH-like_DNA-bd_sf"/>
</dbReference>
<evidence type="ECO:0000259" key="8">
    <source>
        <dbReference type="Pfam" id="PF08281"/>
    </source>
</evidence>
<keyword evidence="4" id="KW-0238">DNA-binding</keyword>
<proteinExistence type="inferred from homology"/>
<dbReference type="EMBL" id="JABACI010000001">
    <property type="protein sequence ID" value="NLP82258.1"/>
    <property type="molecule type" value="Genomic_DNA"/>
</dbReference>
<feature type="domain" description="RNA polymerase sigma factor 70 region 4 type 2" evidence="8">
    <location>
        <begin position="95"/>
        <end position="146"/>
    </location>
</feature>
<evidence type="ECO:0000313" key="10">
    <source>
        <dbReference type="Proteomes" id="UP001429745"/>
    </source>
</evidence>
<protein>
    <submittedName>
        <fullName evidence="9">Sigma-70 family RNA polymerase sigma factor</fullName>
    </submittedName>
</protein>
<reference evidence="9 10" key="1">
    <citation type="submission" date="2020-04" db="EMBL/GenBank/DDBJ databases">
        <title>CFH 90308 Microbacterium sp.</title>
        <authorList>
            <person name="Nie G."/>
            <person name="Ming H."/>
            <person name="Xia T."/>
        </authorList>
    </citation>
    <scope>NUCLEOTIDE SEQUENCE [LARGE SCALE GENOMIC DNA]</scope>
    <source>
        <strain evidence="9 10">CFH 90308</strain>
    </source>
</reference>
<dbReference type="NCBIfam" id="TIGR02937">
    <property type="entry name" value="sigma70-ECF"/>
    <property type="match status" value="1"/>
</dbReference>
<dbReference type="Gene3D" id="1.10.10.10">
    <property type="entry name" value="Winged helix-like DNA-binding domain superfamily/Winged helix DNA-binding domain"/>
    <property type="match status" value="1"/>
</dbReference>
<dbReference type="SUPFAM" id="SSF88946">
    <property type="entry name" value="Sigma2 domain of RNA polymerase sigma factors"/>
    <property type="match status" value="1"/>
</dbReference>
<evidence type="ECO:0000313" key="9">
    <source>
        <dbReference type="EMBL" id="NLP82258.1"/>
    </source>
</evidence>
<accession>A0ABX1K5I6</accession>
<dbReference type="InterPro" id="IPR013324">
    <property type="entry name" value="RNA_pol_sigma_r3/r4-like"/>
</dbReference>
<dbReference type="InterPro" id="IPR014284">
    <property type="entry name" value="RNA_pol_sigma-70_dom"/>
</dbReference>
<evidence type="ECO:0000259" key="7">
    <source>
        <dbReference type="Pfam" id="PF04542"/>
    </source>
</evidence>
<keyword evidence="3" id="KW-0731">Sigma factor</keyword>
<dbReference type="Gene3D" id="1.10.1740.10">
    <property type="match status" value="1"/>
</dbReference>
<gene>
    <name evidence="9" type="ORF">HF576_00185</name>
</gene>
<evidence type="ECO:0000256" key="6">
    <source>
        <dbReference type="SAM" id="MobiDB-lite"/>
    </source>
</evidence>
<dbReference type="SUPFAM" id="SSF88659">
    <property type="entry name" value="Sigma3 and sigma4 domains of RNA polymerase sigma factors"/>
    <property type="match status" value="1"/>
</dbReference>
<keyword evidence="2" id="KW-0805">Transcription regulation</keyword>
<comment type="caution">
    <text evidence="9">The sequence shown here is derived from an EMBL/GenBank/DDBJ whole genome shotgun (WGS) entry which is preliminary data.</text>
</comment>
<evidence type="ECO:0000256" key="1">
    <source>
        <dbReference type="ARBA" id="ARBA00010641"/>
    </source>
</evidence>
<dbReference type="InterPro" id="IPR007627">
    <property type="entry name" value="RNA_pol_sigma70_r2"/>
</dbReference>
<comment type="similarity">
    <text evidence="1">Belongs to the sigma-70 factor family. ECF subfamily.</text>
</comment>
<dbReference type="InterPro" id="IPR013325">
    <property type="entry name" value="RNA_pol_sigma_r2"/>
</dbReference>
<keyword evidence="5" id="KW-0804">Transcription</keyword>
<evidence type="ECO:0000256" key="2">
    <source>
        <dbReference type="ARBA" id="ARBA00023015"/>
    </source>
</evidence>
<dbReference type="RefSeq" id="WP_168910786.1">
    <property type="nucleotide sequence ID" value="NZ_JABACI010000001.1"/>
</dbReference>
<dbReference type="InterPro" id="IPR039425">
    <property type="entry name" value="RNA_pol_sigma-70-like"/>
</dbReference>
<dbReference type="Proteomes" id="UP001429745">
    <property type="component" value="Unassembled WGS sequence"/>
</dbReference>
<feature type="region of interest" description="Disordered" evidence="6">
    <location>
        <begin position="147"/>
        <end position="170"/>
    </location>
</feature>
<dbReference type="PANTHER" id="PTHR43133">
    <property type="entry name" value="RNA POLYMERASE ECF-TYPE SIGMA FACTO"/>
    <property type="match status" value="1"/>
</dbReference>
<dbReference type="Pfam" id="PF08281">
    <property type="entry name" value="Sigma70_r4_2"/>
    <property type="match status" value="1"/>
</dbReference>
<name>A0ABX1K5I6_9MICO</name>
<feature type="domain" description="RNA polymerase sigma-70 region 2" evidence="7">
    <location>
        <begin position="8"/>
        <end position="72"/>
    </location>
</feature>
<organism evidence="9 10">
    <name type="scientific">Microbacterium salsuginis</name>
    <dbReference type="NCBI Taxonomy" id="2722803"/>
    <lineage>
        <taxon>Bacteria</taxon>
        <taxon>Bacillati</taxon>
        <taxon>Actinomycetota</taxon>
        <taxon>Actinomycetes</taxon>
        <taxon>Micrococcales</taxon>
        <taxon>Microbacteriaceae</taxon>
        <taxon>Microbacterium</taxon>
    </lineage>
</organism>
<dbReference type="PANTHER" id="PTHR43133:SF8">
    <property type="entry name" value="RNA POLYMERASE SIGMA FACTOR HI_1459-RELATED"/>
    <property type="match status" value="1"/>
</dbReference>
<evidence type="ECO:0000256" key="4">
    <source>
        <dbReference type="ARBA" id="ARBA00023125"/>
    </source>
</evidence>